<evidence type="ECO:0000256" key="1">
    <source>
        <dbReference type="ARBA" id="ARBA00009347"/>
    </source>
</evidence>
<dbReference type="InterPro" id="IPR006091">
    <property type="entry name" value="Acyl-CoA_Oxase/DH_mid-dom"/>
</dbReference>
<dbReference type="SUPFAM" id="SSF56645">
    <property type="entry name" value="Acyl-CoA dehydrogenase NM domain-like"/>
    <property type="match status" value="1"/>
</dbReference>
<dbReference type="Pfam" id="PF02770">
    <property type="entry name" value="Acyl-CoA_dh_M"/>
    <property type="match status" value="1"/>
</dbReference>
<evidence type="ECO:0000256" key="2">
    <source>
        <dbReference type="ARBA" id="ARBA00022630"/>
    </source>
</evidence>
<evidence type="ECO:0000313" key="10">
    <source>
        <dbReference type="Proteomes" id="UP000070501"/>
    </source>
</evidence>
<evidence type="ECO:0000256" key="4">
    <source>
        <dbReference type="RuleBase" id="RU362125"/>
    </source>
</evidence>
<dbReference type="PANTHER" id="PTHR42707">
    <property type="entry name" value="ACYL-COA DEHYDROGENASE"/>
    <property type="match status" value="1"/>
</dbReference>
<feature type="region of interest" description="Disordered" evidence="5">
    <location>
        <begin position="208"/>
        <end position="227"/>
    </location>
</feature>
<comment type="similarity">
    <text evidence="1 4">Belongs to the acyl-CoA dehydrogenase family.</text>
</comment>
<organism evidence="9 10">
    <name type="scientific">Microdochium bolleyi</name>
    <dbReference type="NCBI Taxonomy" id="196109"/>
    <lineage>
        <taxon>Eukaryota</taxon>
        <taxon>Fungi</taxon>
        <taxon>Dikarya</taxon>
        <taxon>Ascomycota</taxon>
        <taxon>Pezizomycotina</taxon>
        <taxon>Sordariomycetes</taxon>
        <taxon>Xylariomycetidae</taxon>
        <taxon>Xylariales</taxon>
        <taxon>Microdochiaceae</taxon>
        <taxon>Microdochium</taxon>
    </lineage>
</organism>
<dbReference type="Proteomes" id="UP000070501">
    <property type="component" value="Unassembled WGS sequence"/>
</dbReference>
<keyword evidence="2 4" id="KW-0285">Flavoprotein</keyword>
<dbReference type="EMBL" id="KQ964246">
    <property type="protein sequence ID" value="KXJ96051.1"/>
    <property type="molecule type" value="Genomic_DNA"/>
</dbReference>
<evidence type="ECO:0000259" key="8">
    <source>
        <dbReference type="Pfam" id="PF18158"/>
    </source>
</evidence>
<dbReference type="AlphaFoldDB" id="A0A136JFV4"/>
<dbReference type="OrthoDB" id="10251155at2759"/>
<keyword evidence="4" id="KW-0560">Oxidoreductase</keyword>
<dbReference type="Pfam" id="PF18158">
    <property type="entry name" value="AidB_N"/>
    <property type="match status" value="1"/>
</dbReference>
<dbReference type="Pfam" id="PF00441">
    <property type="entry name" value="Acyl-CoA_dh_1"/>
    <property type="match status" value="1"/>
</dbReference>
<reference evidence="10" key="1">
    <citation type="submission" date="2016-02" db="EMBL/GenBank/DDBJ databases">
        <title>Draft genome sequence of Microdochium bolleyi, a fungal endophyte of beachgrass.</title>
        <authorList>
            <consortium name="DOE Joint Genome Institute"/>
            <person name="David A.S."/>
            <person name="May G."/>
            <person name="Haridas S."/>
            <person name="Lim J."/>
            <person name="Wang M."/>
            <person name="Labutti K."/>
            <person name="Lipzen A."/>
            <person name="Barry K."/>
            <person name="Grigoriev I.V."/>
        </authorList>
    </citation>
    <scope>NUCLEOTIDE SEQUENCE [LARGE SCALE GENOMIC DNA]</scope>
    <source>
        <strain evidence="10">J235TASD1</strain>
    </source>
</reference>
<evidence type="ECO:0000313" key="9">
    <source>
        <dbReference type="EMBL" id="KXJ96051.1"/>
    </source>
</evidence>
<sequence>MDSTKGAATPSSSTAGFFQTLPTLEPQFTLPSKVSTSGSPAATPQALSDDPVLARILALYLPPGAQQSVGAALHDVSRYVLLPSTLQHAVDAETSPPTLQALTTFGQVNAVDPLRTSEGWRALKRIGVEHGVVSRAYDAGTARSHNRRVDQFAVCHAWSHTSTLTMCPMTMTDGAATLVAKHLREMGIRKAVFEEAYRRLTSDKPEESWTSGQWMTERSGGSDVRGTETVARRLTDDEVRPWRIDGFKWFSSATDSDLTMLLAQTGKGLSAFLVPMRRQSATSRATSELNGIRIQRLKNKMGTKGLPTAELELVGSRGWLVGEEGKGVKHISVILNITRLHTAMGSVSGWSRGLAVCRAYSKIRKIRGDTLLTENAQHVVWMAGETVKYWASTQLAFFGAALMGCVEQGREIMGDTPAGSSGLIPKDTAHIADLLRLLTPVMKAQCSMAAVSGLRSCMECLGGVGYCENHEDGGILNIAKLFRDSVVNTIWEGTVSVMADDVGRVLRDKRIAGGRIIEDVFAGWVRSCLSAQDGREAPSLTTMKLVVEERLQALVKLVEAVKKDAGELEYRGRDLLDHLEVLTSAVVLLSDAQTDGDEVATHVATRYVWSRVVMPQSQNAKPRSSWQTESAIDRKIFLGVGYNASSKRPLGKL</sequence>
<accession>A0A136JFV4</accession>
<feature type="domain" description="Acyl-CoA dehydrogenase/oxidase C-terminal" evidence="6">
    <location>
        <begin position="436"/>
        <end position="506"/>
    </location>
</feature>
<evidence type="ECO:0000259" key="7">
    <source>
        <dbReference type="Pfam" id="PF02770"/>
    </source>
</evidence>
<dbReference type="PANTHER" id="PTHR42707:SF2">
    <property type="entry name" value="ACD11 DEHYDROGENASE"/>
    <property type="match status" value="1"/>
</dbReference>
<dbReference type="Gene3D" id="1.20.140.10">
    <property type="entry name" value="Butyryl-CoA Dehydrogenase, subunit A, domain 3"/>
    <property type="match status" value="1"/>
</dbReference>
<feature type="domain" description="Adaptive response protein AidB N-terminal" evidence="8">
    <location>
        <begin position="47"/>
        <end position="181"/>
    </location>
</feature>
<dbReference type="InterPro" id="IPR036250">
    <property type="entry name" value="AcylCo_DH-like_C"/>
</dbReference>
<dbReference type="SUPFAM" id="SSF47203">
    <property type="entry name" value="Acyl-CoA dehydrogenase C-terminal domain-like"/>
    <property type="match status" value="1"/>
</dbReference>
<dbReference type="InterPro" id="IPR052904">
    <property type="entry name" value="Acyl-CoA_dehydrogenase-like"/>
</dbReference>
<evidence type="ECO:0000256" key="3">
    <source>
        <dbReference type="ARBA" id="ARBA00022827"/>
    </source>
</evidence>
<dbReference type="Gene3D" id="2.40.110.20">
    <property type="match status" value="1"/>
</dbReference>
<comment type="cofactor">
    <cofactor evidence="4">
        <name>FAD</name>
        <dbReference type="ChEBI" id="CHEBI:57692"/>
    </cofactor>
</comment>
<protein>
    <submittedName>
        <fullName evidence="9">Acyl-CoA dehydrogenase/oxidase</fullName>
    </submittedName>
</protein>
<dbReference type="InParanoid" id="A0A136JFV4"/>
<proteinExistence type="inferred from homology"/>
<dbReference type="InterPro" id="IPR041504">
    <property type="entry name" value="AidB_N"/>
</dbReference>
<evidence type="ECO:0000256" key="5">
    <source>
        <dbReference type="SAM" id="MobiDB-lite"/>
    </source>
</evidence>
<dbReference type="InterPro" id="IPR009075">
    <property type="entry name" value="AcylCo_DH/oxidase_C"/>
</dbReference>
<feature type="domain" description="Acyl-CoA oxidase/dehydrogenase middle" evidence="7">
    <location>
        <begin position="213"/>
        <end position="313"/>
    </location>
</feature>
<keyword evidence="3 4" id="KW-0274">FAD</keyword>
<dbReference type="GO" id="GO:0003995">
    <property type="term" value="F:acyl-CoA dehydrogenase activity"/>
    <property type="evidence" value="ECO:0007669"/>
    <property type="project" value="TreeGrafter"/>
</dbReference>
<dbReference type="InterPro" id="IPR009100">
    <property type="entry name" value="AcylCoA_DH/oxidase_NM_dom_sf"/>
</dbReference>
<dbReference type="STRING" id="196109.A0A136JFV4"/>
<gene>
    <name evidence="9" type="ORF">Micbo1qcDRAFT_217836</name>
</gene>
<evidence type="ECO:0000259" key="6">
    <source>
        <dbReference type="Pfam" id="PF00441"/>
    </source>
</evidence>
<keyword evidence="10" id="KW-1185">Reference proteome</keyword>
<name>A0A136JFV4_9PEZI</name>